<evidence type="ECO:0000256" key="5">
    <source>
        <dbReference type="ARBA" id="ARBA00023237"/>
    </source>
</evidence>
<dbReference type="Gene3D" id="1.25.40.390">
    <property type="match status" value="1"/>
</dbReference>
<organism evidence="9">
    <name type="scientific">uncultured Dysgonomonas sp</name>
    <dbReference type="NCBI Taxonomy" id="206096"/>
    <lineage>
        <taxon>Bacteria</taxon>
        <taxon>Pseudomonadati</taxon>
        <taxon>Bacteroidota</taxon>
        <taxon>Bacteroidia</taxon>
        <taxon>Bacteroidales</taxon>
        <taxon>Dysgonomonadaceae</taxon>
        <taxon>Dysgonomonas</taxon>
        <taxon>environmental samples</taxon>
    </lineage>
</organism>
<evidence type="ECO:0000259" key="8">
    <source>
        <dbReference type="Pfam" id="PF14322"/>
    </source>
</evidence>
<dbReference type="InterPro" id="IPR012944">
    <property type="entry name" value="SusD_RagB_dom"/>
</dbReference>
<keyword evidence="4" id="KW-0472">Membrane</keyword>
<accession>A0A212JVJ8</accession>
<reference evidence="9" key="1">
    <citation type="submission" date="2016-04" db="EMBL/GenBank/DDBJ databases">
        <authorList>
            <person name="Evans L.H."/>
            <person name="Alamgir A."/>
            <person name="Owens N."/>
            <person name="Weber N.D."/>
            <person name="Virtaneva K."/>
            <person name="Barbian K."/>
            <person name="Babar A."/>
            <person name="Rosenke K."/>
        </authorList>
    </citation>
    <scope>NUCLEOTIDE SEQUENCE</scope>
    <source>
        <strain evidence="9">86-1</strain>
    </source>
</reference>
<dbReference type="AlphaFoldDB" id="A0A212JVJ8"/>
<evidence type="ECO:0000256" key="2">
    <source>
        <dbReference type="ARBA" id="ARBA00006275"/>
    </source>
</evidence>
<comment type="similarity">
    <text evidence="2">Belongs to the SusD family.</text>
</comment>
<evidence type="ECO:0000256" key="6">
    <source>
        <dbReference type="SAM" id="SignalP"/>
    </source>
</evidence>
<keyword evidence="5" id="KW-0998">Cell outer membrane</keyword>
<dbReference type="Pfam" id="PF07980">
    <property type="entry name" value="SusD_RagB"/>
    <property type="match status" value="1"/>
</dbReference>
<evidence type="ECO:0000313" key="9">
    <source>
        <dbReference type="EMBL" id="SBW03479.1"/>
    </source>
</evidence>
<feature type="chain" id="PRO_5013030179" description="RagB/SusD family nutrient uptake outer membrane protein" evidence="6">
    <location>
        <begin position="20"/>
        <end position="635"/>
    </location>
</feature>
<proteinExistence type="inferred from homology"/>
<dbReference type="Pfam" id="PF14322">
    <property type="entry name" value="SusD-like_3"/>
    <property type="match status" value="1"/>
</dbReference>
<dbReference type="InterPro" id="IPR033985">
    <property type="entry name" value="SusD-like_N"/>
</dbReference>
<dbReference type="SUPFAM" id="SSF48452">
    <property type="entry name" value="TPR-like"/>
    <property type="match status" value="1"/>
</dbReference>
<dbReference type="GO" id="GO:0009279">
    <property type="term" value="C:cell outer membrane"/>
    <property type="evidence" value="ECO:0007669"/>
    <property type="project" value="UniProtKB-SubCell"/>
</dbReference>
<name>A0A212JVJ8_9BACT</name>
<keyword evidence="3 6" id="KW-0732">Signal</keyword>
<dbReference type="EMBL" id="FLUM01000003">
    <property type="protein sequence ID" value="SBW03479.1"/>
    <property type="molecule type" value="Genomic_DNA"/>
</dbReference>
<feature type="signal peptide" evidence="6">
    <location>
        <begin position="1"/>
        <end position="19"/>
    </location>
</feature>
<dbReference type="RefSeq" id="WP_296942539.1">
    <property type="nucleotide sequence ID" value="NZ_LT599032.1"/>
</dbReference>
<comment type="subcellular location">
    <subcellularLocation>
        <location evidence="1">Cell outer membrane</location>
    </subcellularLocation>
</comment>
<evidence type="ECO:0000256" key="4">
    <source>
        <dbReference type="ARBA" id="ARBA00023136"/>
    </source>
</evidence>
<evidence type="ECO:0008006" key="10">
    <source>
        <dbReference type="Google" id="ProtNLM"/>
    </source>
</evidence>
<dbReference type="InterPro" id="IPR011990">
    <property type="entry name" value="TPR-like_helical_dom_sf"/>
</dbReference>
<evidence type="ECO:0000259" key="7">
    <source>
        <dbReference type="Pfam" id="PF07980"/>
    </source>
</evidence>
<gene>
    <name evidence="9" type="ORF">KL86DYS1_30586</name>
</gene>
<sequence>MKKYIIFALSAALSLASCSDFFDQMPTDRMTYKDLFENKASTEKALATVYSYIPDEFRQRFASQDNGTSGAWTAGSDEAEYYWSFPASQLINNNTVTPKTSMVEAYWKKYYAGISAASQFIEGAPACKDMEANLLAQWIEEARAVRAMYYFYLFRIYGPIPILKETPINVDAPLAEVQLPRNTVEECVDYIVSEFDKVLNSQCLPDKSAEKNAGRIDNAIVMAFRAEVLQFAASDLFNGKNSFYSALENRDGTKLFPTDTSDATIRNKWEKAAKASKAFIDKFVPADFDLHRVYVGGKINAYQSYRDAVMVEDFSSNKEMIFYRIGTSASLMQYDRTPRHSGAPSSNYRASGGLGASQQIVDAYFMANGKCPILGYESDGITPIINDDSGYKAIYESEFTGEIYYDPNTGIELAPKGILKAWANREPRFYADITFNGQKWLNLEEGAFFTDFTYDGNSGAHNGEYPPTGYSVRKNAPKGAWSSGNTICVLLRLAQVYLNYAEALNEYDPFNTEILLYLNLIRERAGIPTYGTGAGQLPIPATQEEMRKAIRAERRVELAFENSRYFDVRRWCIAESTENMPLVGMNVNKNGNDFYKRTWRENRIFEKKMYLLPIPQKDIDIDAELVQNTGWSTIQ</sequence>
<evidence type="ECO:0000256" key="1">
    <source>
        <dbReference type="ARBA" id="ARBA00004442"/>
    </source>
</evidence>
<protein>
    <recommendedName>
        <fullName evidence="10">RagB/SusD family nutrient uptake outer membrane protein</fullName>
    </recommendedName>
</protein>
<evidence type="ECO:0000256" key="3">
    <source>
        <dbReference type="ARBA" id="ARBA00022729"/>
    </source>
</evidence>
<feature type="domain" description="SusD-like N-terminal" evidence="8">
    <location>
        <begin position="87"/>
        <end position="215"/>
    </location>
</feature>
<dbReference type="PROSITE" id="PS51257">
    <property type="entry name" value="PROKAR_LIPOPROTEIN"/>
    <property type="match status" value="1"/>
</dbReference>
<feature type="domain" description="RagB/SusD" evidence="7">
    <location>
        <begin position="318"/>
        <end position="631"/>
    </location>
</feature>